<dbReference type="Proteomes" id="UP000835206">
    <property type="component" value="Chromosome 15"/>
</dbReference>
<dbReference type="PANTHER" id="PTHR45984:SF1">
    <property type="entry name" value="SPAG1 AXONEMAL DYNEIN ASSEMBLY FACTOR"/>
    <property type="match status" value="1"/>
</dbReference>
<dbReference type="KEGG" id="bter:100646487"/>
<evidence type="ECO:0000256" key="1">
    <source>
        <dbReference type="ARBA" id="ARBA00004496"/>
    </source>
</evidence>
<dbReference type="InterPro" id="IPR019734">
    <property type="entry name" value="TPR_rpt"/>
</dbReference>
<dbReference type="SMART" id="SM00028">
    <property type="entry name" value="TPR"/>
    <property type="match status" value="3"/>
</dbReference>
<keyword evidence="2" id="KW-0963">Cytoplasm</keyword>
<evidence type="ECO:0000256" key="7">
    <source>
        <dbReference type="SAM" id="MobiDB-lite"/>
    </source>
</evidence>
<name>A0A9B0F6W1_BOMTE</name>
<evidence type="ECO:0000256" key="4">
    <source>
        <dbReference type="ARBA" id="ARBA00022803"/>
    </source>
</evidence>
<reference evidence="10" key="1">
    <citation type="submission" date="2025-08" db="UniProtKB">
        <authorList>
            <consortium name="RefSeq"/>
        </authorList>
    </citation>
    <scope>IDENTIFICATION</scope>
</reference>
<dbReference type="Pfam" id="PF07719">
    <property type="entry name" value="TPR_2"/>
    <property type="match status" value="1"/>
</dbReference>
<dbReference type="InterPro" id="IPR013105">
    <property type="entry name" value="TPR_2"/>
</dbReference>
<keyword evidence="6" id="KW-0175">Coiled coil</keyword>
<dbReference type="InterPro" id="IPR011990">
    <property type="entry name" value="TPR-like_helical_dom_sf"/>
</dbReference>
<comment type="subcellular location">
    <subcellularLocation>
        <location evidence="1">Cytoplasm</location>
    </subcellularLocation>
</comment>
<dbReference type="GO" id="GO:0005829">
    <property type="term" value="C:cytosol"/>
    <property type="evidence" value="ECO:0007669"/>
    <property type="project" value="TreeGrafter"/>
</dbReference>
<dbReference type="InterPro" id="IPR051982">
    <property type="entry name" value="CiliaryAsmbly_MitoImport"/>
</dbReference>
<protein>
    <submittedName>
        <fullName evidence="10">Uncharacterized protein LOC100646487 isoform X1</fullName>
    </submittedName>
</protein>
<dbReference type="InterPro" id="IPR025986">
    <property type="entry name" value="RPAP3-like_C"/>
</dbReference>
<dbReference type="Gene3D" id="1.25.40.10">
    <property type="entry name" value="Tetratricopeptide repeat domain"/>
    <property type="match status" value="1"/>
</dbReference>
<evidence type="ECO:0000313" key="10">
    <source>
        <dbReference type="RefSeq" id="XP_003401427.2"/>
    </source>
</evidence>
<dbReference type="GO" id="GO:0005739">
    <property type="term" value="C:mitochondrion"/>
    <property type="evidence" value="ECO:0007669"/>
    <property type="project" value="TreeGrafter"/>
</dbReference>
<dbReference type="CTD" id="6674"/>
<evidence type="ECO:0000259" key="8">
    <source>
        <dbReference type="Pfam" id="PF13877"/>
    </source>
</evidence>
<proteinExistence type="predicted"/>
<keyword evidence="9" id="KW-1185">Reference proteome</keyword>
<sequence length="717" mass="82172">MQARVRQYSILSDIMVENYADVIRNAKSGQKSLLERYDIPVEHLSYEYISECANTKKLERIVTILRSGEEGHYPDLLKHAEKRLRVIKPTSIILRKSEPILKRNMLEPSECKEIDKDINDWMTEMQIRERDLDEGKTTISDPFLTPDIRQFKEQSVKKNSVRNSESAKSRKTAPCNYAAWDKYDVDTELKKIDIQYEQQKVEAKRLQQKQKEMIEKKKLEKHTIINKAALTETELDVMAKQEKEKGNEAFRAGDYEEALEHYNTSIKMNSNIITYNNRAMTYIKLQRYKDALNDCNVVLGTDHTNIKALLRRAISLEHLGKLPQALTDYEAALKLAPNDTTAITGVKRLRKPCDSRTVRMDITEEQTEDRNKKLQSNETMDAIYFLSQLGSRLDVPSNICFCHRAPGPSHCLTPRPHIKAEYCFEDDNRGTTTIKTSKKSDSAKKVINLNNAPTKNFVSSPNNFSSNIPKETQEKSNPVLGTKQKSIFSFTRPSPQPSTVIIEELPNEPSNNKHANVRIKPSETVVNKNTELKDKSQTNDGKQVVVPNAKNLNKNSEQNGNSNKKCNKISPGKVKVADKYKNKASKPKKYIPKNFGKVENGYEFIRIWRSLKNDTDLEVYAQLLRSLDVNKLNSILGNVMDSNMLSIILHCLERHFCTSSDTELLSNFLKSLCQVKHFSIVNMFMSTEDKQVMKNIFNFLEEHGTSGIALLRDIYCI</sequence>
<feature type="region of interest" description="Disordered" evidence="7">
    <location>
        <begin position="458"/>
        <end position="479"/>
    </location>
</feature>
<evidence type="ECO:0000256" key="6">
    <source>
        <dbReference type="SAM" id="Coils"/>
    </source>
</evidence>
<dbReference type="AlphaFoldDB" id="A0A9B0F6W1"/>
<keyword evidence="3" id="KW-0677">Repeat</keyword>
<feature type="compositionally biased region" description="Polar residues" evidence="7">
    <location>
        <begin position="550"/>
        <end position="564"/>
    </location>
</feature>
<evidence type="ECO:0000313" key="9">
    <source>
        <dbReference type="Proteomes" id="UP000835206"/>
    </source>
</evidence>
<evidence type="ECO:0000256" key="2">
    <source>
        <dbReference type="ARBA" id="ARBA00022490"/>
    </source>
</evidence>
<feature type="repeat" description="TPR" evidence="5">
    <location>
        <begin position="239"/>
        <end position="272"/>
    </location>
</feature>
<dbReference type="PROSITE" id="PS50005">
    <property type="entry name" value="TPR"/>
    <property type="match status" value="2"/>
</dbReference>
<dbReference type="GO" id="GO:0031072">
    <property type="term" value="F:heat shock protein binding"/>
    <property type="evidence" value="ECO:0007669"/>
    <property type="project" value="TreeGrafter"/>
</dbReference>
<feature type="domain" description="RNA-polymerase II-associated protein 3-like C-terminal" evidence="8">
    <location>
        <begin position="598"/>
        <end position="690"/>
    </location>
</feature>
<feature type="compositionally biased region" description="Low complexity" evidence="7">
    <location>
        <begin position="458"/>
        <end position="467"/>
    </location>
</feature>
<dbReference type="GO" id="GO:0006626">
    <property type="term" value="P:protein targeting to mitochondrion"/>
    <property type="evidence" value="ECO:0007669"/>
    <property type="project" value="TreeGrafter"/>
</dbReference>
<feature type="region of interest" description="Disordered" evidence="7">
    <location>
        <begin position="550"/>
        <end position="571"/>
    </location>
</feature>
<gene>
    <name evidence="10" type="primary">LOC100646487</name>
</gene>
<organism evidence="9 10">
    <name type="scientific">Bombus terrestris</name>
    <name type="common">Buff-tailed bumblebee</name>
    <name type="synonym">Apis terrestris</name>
    <dbReference type="NCBI Taxonomy" id="30195"/>
    <lineage>
        <taxon>Eukaryota</taxon>
        <taxon>Metazoa</taxon>
        <taxon>Ecdysozoa</taxon>
        <taxon>Arthropoda</taxon>
        <taxon>Hexapoda</taxon>
        <taxon>Insecta</taxon>
        <taxon>Pterygota</taxon>
        <taxon>Neoptera</taxon>
        <taxon>Endopterygota</taxon>
        <taxon>Hymenoptera</taxon>
        <taxon>Apocrita</taxon>
        <taxon>Aculeata</taxon>
        <taxon>Apoidea</taxon>
        <taxon>Anthophila</taxon>
        <taxon>Apidae</taxon>
        <taxon>Bombus</taxon>
        <taxon>Bombus</taxon>
    </lineage>
</organism>
<dbReference type="SUPFAM" id="SSF48452">
    <property type="entry name" value="TPR-like"/>
    <property type="match status" value="1"/>
</dbReference>
<accession>A0A9B0F6W1</accession>
<dbReference type="RefSeq" id="XP_003401427.2">
    <property type="nucleotide sequence ID" value="XM_003401379.4"/>
</dbReference>
<keyword evidence="4 5" id="KW-0802">TPR repeat</keyword>
<dbReference type="OrthoDB" id="2942533at2759"/>
<dbReference type="PANTHER" id="PTHR45984">
    <property type="entry name" value="RNA (RNA) POLYMERASE II ASSOCIATED PROTEIN HOMOLOG"/>
    <property type="match status" value="1"/>
</dbReference>
<dbReference type="GeneID" id="100646487"/>
<evidence type="ECO:0000256" key="3">
    <source>
        <dbReference type="ARBA" id="ARBA00022737"/>
    </source>
</evidence>
<feature type="coiled-coil region" evidence="6">
    <location>
        <begin position="189"/>
        <end position="216"/>
    </location>
</feature>
<dbReference type="Pfam" id="PF13877">
    <property type="entry name" value="RPAP3_C"/>
    <property type="match status" value="1"/>
</dbReference>
<feature type="repeat" description="TPR" evidence="5">
    <location>
        <begin position="306"/>
        <end position="339"/>
    </location>
</feature>
<evidence type="ECO:0000256" key="5">
    <source>
        <dbReference type="PROSITE-ProRule" id="PRU00339"/>
    </source>
</evidence>